<keyword evidence="3 7" id="KW-0812">Transmembrane</keyword>
<keyword evidence="5" id="KW-0560">Oxidoreductase</keyword>
<evidence type="ECO:0000256" key="4">
    <source>
        <dbReference type="ARBA" id="ARBA00022989"/>
    </source>
</evidence>
<feature type="transmembrane region" description="Helical" evidence="8">
    <location>
        <begin position="167"/>
        <end position="189"/>
    </location>
</feature>
<dbReference type="GO" id="GO:0042773">
    <property type="term" value="P:ATP synthesis coupled electron transport"/>
    <property type="evidence" value="ECO:0007669"/>
    <property type="project" value="InterPro"/>
</dbReference>
<dbReference type="AlphaFoldDB" id="A0A2N3Q0H8"/>
<feature type="transmembrane region" description="Helical" evidence="8">
    <location>
        <begin position="381"/>
        <end position="404"/>
    </location>
</feature>
<reference evidence="11" key="1">
    <citation type="submission" date="2017-12" db="EMBL/GenBank/DDBJ databases">
        <title>Draft genome sequence of Telmatospirillum siberiense 26-4b1T, an acidotolerant peatland alphaproteobacterium potentially involved in sulfur cycling.</title>
        <authorList>
            <person name="Hausmann B."/>
            <person name="Pjevac P."/>
            <person name="Schreck K."/>
            <person name="Herbold C.W."/>
            <person name="Daims H."/>
            <person name="Wagner M."/>
            <person name="Pester M."/>
            <person name="Loy A."/>
        </authorList>
    </citation>
    <scope>NUCLEOTIDE SEQUENCE [LARGE SCALE GENOMIC DNA]</scope>
    <source>
        <strain evidence="11">26-4b1</strain>
    </source>
</reference>
<dbReference type="NCBIfam" id="NF005045">
    <property type="entry name" value="PRK06458.1-5"/>
    <property type="match status" value="1"/>
</dbReference>
<protein>
    <submittedName>
        <fullName evidence="10">Hydrogenase 4 subunit F</fullName>
    </submittedName>
</protein>
<dbReference type="GO" id="GO:0016491">
    <property type="term" value="F:oxidoreductase activity"/>
    <property type="evidence" value="ECO:0007669"/>
    <property type="project" value="UniProtKB-KW"/>
</dbReference>
<dbReference type="PANTHER" id="PTHR42682">
    <property type="entry name" value="HYDROGENASE-4 COMPONENT F"/>
    <property type="match status" value="1"/>
</dbReference>
<dbReference type="RefSeq" id="WP_101249128.1">
    <property type="nucleotide sequence ID" value="NZ_PIUM01000002.1"/>
</dbReference>
<dbReference type="GO" id="GO:0008137">
    <property type="term" value="F:NADH dehydrogenase (ubiquinone) activity"/>
    <property type="evidence" value="ECO:0007669"/>
    <property type="project" value="InterPro"/>
</dbReference>
<organism evidence="10 11">
    <name type="scientific">Telmatospirillum siberiense</name>
    <dbReference type="NCBI Taxonomy" id="382514"/>
    <lineage>
        <taxon>Bacteria</taxon>
        <taxon>Pseudomonadati</taxon>
        <taxon>Pseudomonadota</taxon>
        <taxon>Alphaproteobacteria</taxon>
        <taxon>Rhodospirillales</taxon>
        <taxon>Rhodospirillaceae</taxon>
        <taxon>Telmatospirillum</taxon>
    </lineage>
</organism>
<evidence type="ECO:0000256" key="6">
    <source>
        <dbReference type="ARBA" id="ARBA00023136"/>
    </source>
</evidence>
<evidence type="ECO:0000256" key="1">
    <source>
        <dbReference type="ARBA" id="ARBA00004651"/>
    </source>
</evidence>
<feature type="transmembrane region" description="Helical" evidence="8">
    <location>
        <begin position="74"/>
        <end position="99"/>
    </location>
</feature>
<feature type="transmembrane region" description="Helical" evidence="8">
    <location>
        <begin position="219"/>
        <end position="241"/>
    </location>
</feature>
<keyword evidence="2" id="KW-1003">Cell membrane</keyword>
<comment type="caution">
    <text evidence="10">The sequence shown here is derived from an EMBL/GenBank/DDBJ whole genome shotgun (WGS) entry which is preliminary data.</text>
</comment>
<dbReference type="PRINTS" id="PR01437">
    <property type="entry name" value="NUOXDRDTASE4"/>
</dbReference>
<dbReference type="Proteomes" id="UP000233293">
    <property type="component" value="Unassembled WGS sequence"/>
</dbReference>
<feature type="transmembrane region" description="Helical" evidence="8">
    <location>
        <begin position="41"/>
        <end position="62"/>
    </location>
</feature>
<dbReference type="Pfam" id="PF00361">
    <property type="entry name" value="Proton_antipo_M"/>
    <property type="match status" value="1"/>
</dbReference>
<feature type="transmembrane region" description="Helical" evidence="8">
    <location>
        <begin position="16"/>
        <end position="34"/>
    </location>
</feature>
<name>A0A2N3Q0H8_9PROT</name>
<dbReference type="PANTHER" id="PTHR42682:SF5">
    <property type="entry name" value="HYDROGENASE-4 COMPONENT F"/>
    <property type="match status" value="1"/>
</dbReference>
<feature type="transmembrane region" description="Helical" evidence="8">
    <location>
        <begin position="135"/>
        <end position="155"/>
    </location>
</feature>
<gene>
    <name evidence="10" type="ORF">CWS72_03315</name>
</gene>
<evidence type="ECO:0000256" key="5">
    <source>
        <dbReference type="ARBA" id="ARBA00023002"/>
    </source>
</evidence>
<feature type="transmembrane region" description="Helical" evidence="8">
    <location>
        <begin position="416"/>
        <end position="438"/>
    </location>
</feature>
<evidence type="ECO:0000256" key="7">
    <source>
        <dbReference type="RuleBase" id="RU000320"/>
    </source>
</evidence>
<evidence type="ECO:0000256" key="3">
    <source>
        <dbReference type="ARBA" id="ARBA00022692"/>
    </source>
</evidence>
<dbReference type="InterPro" id="IPR052175">
    <property type="entry name" value="ComplexI-like_HydComp"/>
</dbReference>
<feature type="transmembrane region" description="Helical" evidence="8">
    <location>
        <begin position="340"/>
        <end position="360"/>
    </location>
</feature>
<feature type="transmembrane region" description="Helical" evidence="8">
    <location>
        <begin position="253"/>
        <end position="275"/>
    </location>
</feature>
<dbReference type="GO" id="GO:0005886">
    <property type="term" value="C:plasma membrane"/>
    <property type="evidence" value="ECO:0007669"/>
    <property type="project" value="UniProtKB-SubCell"/>
</dbReference>
<accession>A0A2N3Q0H8</accession>
<evidence type="ECO:0000256" key="2">
    <source>
        <dbReference type="ARBA" id="ARBA00022475"/>
    </source>
</evidence>
<feature type="transmembrane region" description="Helical" evidence="8">
    <location>
        <begin position="312"/>
        <end position="334"/>
    </location>
</feature>
<proteinExistence type="predicted"/>
<comment type="subcellular location">
    <subcellularLocation>
        <location evidence="1">Cell membrane</location>
        <topology evidence="1">Multi-pass membrane protein</topology>
    </subcellularLocation>
    <subcellularLocation>
        <location evidence="7">Membrane</location>
        <topology evidence="7">Multi-pass membrane protein</topology>
    </subcellularLocation>
</comment>
<dbReference type="InterPro" id="IPR003918">
    <property type="entry name" value="NADH_UbQ_OxRdtase"/>
</dbReference>
<dbReference type="EMBL" id="PIUM01000002">
    <property type="protein sequence ID" value="PKU26167.1"/>
    <property type="molecule type" value="Genomic_DNA"/>
</dbReference>
<evidence type="ECO:0000313" key="11">
    <source>
        <dbReference type="Proteomes" id="UP000233293"/>
    </source>
</evidence>
<keyword evidence="4 8" id="KW-1133">Transmembrane helix</keyword>
<evidence type="ECO:0000313" key="10">
    <source>
        <dbReference type="EMBL" id="PKU26167.1"/>
    </source>
</evidence>
<evidence type="ECO:0000256" key="8">
    <source>
        <dbReference type="SAM" id="Phobius"/>
    </source>
</evidence>
<feature type="transmembrane region" description="Helical" evidence="8">
    <location>
        <begin position="459"/>
        <end position="484"/>
    </location>
</feature>
<sequence length="500" mass="53974">MMGSLASLLPLEVHNPLFWVLGTPLVGAGLLACIPDWRQAAWLNVAISAAALGGAIGLLYVRPAETVLFFIDDFNIYLVVLTAFVGFTTALFSASYIGRESKTRRLTSQHLRFYHSMYQAFMFTMLLALSANNIGVLWVAVEAATLTTVLMVSLYRTREAIEAAWKYFILCSVGIGLALFGTILVYLAAQPVMGDGALAMAWAQMIKRAGAFQPELMNLAFVFLLVGYGTKVGLAPLHAWLPDAHAEGPTPISAVLSGLLLNVALYALLRFKMLINANEHALQPGPLMIGMGCSSIFVASFMLYRRGDIKRLFAYSSIEHMGIITFAFGMGGGLANFAGLLHMTMHSLVKSAIFFAVGLITQATGTKRIADIRGLTVSHPFLGWAFVIGVLAIAGLPPMGIFMSEFLVISSTFARNAWLAVPVMIGLLVTFGALILRLQGMAFGEPGHLAADSERTHQGWFMHSLGVVPLVAHLTLALVAGVYLPDELVTWFKVVAKLLG</sequence>
<feature type="transmembrane region" description="Helical" evidence="8">
    <location>
        <begin position="111"/>
        <end position="129"/>
    </location>
</feature>
<keyword evidence="11" id="KW-1185">Reference proteome</keyword>
<evidence type="ECO:0000259" key="9">
    <source>
        <dbReference type="Pfam" id="PF00361"/>
    </source>
</evidence>
<keyword evidence="6 8" id="KW-0472">Membrane</keyword>
<feature type="transmembrane region" description="Helical" evidence="8">
    <location>
        <begin position="287"/>
        <end position="305"/>
    </location>
</feature>
<dbReference type="NCBIfam" id="NF005043">
    <property type="entry name" value="PRK06458.1-3"/>
    <property type="match status" value="1"/>
</dbReference>
<dbReference type="OrthoDB" id="9768329at2"/>
<feature type="domain" description="NADH:quinone oxidoreductase/Mrp antiporter transmembrane" evidence="9">
    <location>
        <begin position="131"/>
        <end position="423"/>
    </location>
</feature>
<dbReference type="InterPro" id="IPR001750">
    <property type="entry name" value="ND/Mrp_TM"/>
</dbReference>